<organism evidence="1 2">
    <name type="scientific">Amnibacterium endophyticum</name>
    <dbReference type="NCBI Taxonomy" id="2109337"/>
    <lineage>
        <taxon>Bacteria</taxon>
        <taxon>Bacillati</taxon>
        <taxon>Actinomycetota</taxon>
        <taxon>Actinomycetes</taxon>
        <taxon>Micrococcales</taxon>
        <taxon>Microbacteriaceae</taxon>
        <taxon>Amnibacterium</taxon>
    </lineage>
</organism>
<dbReference type="Proteomes" id="UP001597347">
    <property type="component" value="Unassembled WGS sequence"/>
</dbReference>
<name>A0ABW4LE28_9MICO</name>
<evidence type="ECO:0000313" key="1">
    <source>
        <dbReference type="EMBL" id="MFD1721372.1"/>
    </source>
</evidence>
<keyword evidence="1" id="KW-0804">Transcription</keyword>
<dbReference type="RefSeq" id="WP_377933550.1">
    <property type="nucleotide sequence ID" value="NZ_JBHUEA010000009.1"/>
</dbReference>
<dbReference type="EMBL" id="JBHUEA010000009">
    <property type="protein sequence ID" value="MFD1721372.1"/>
    <property type="molecule type" value="Genomic_DNA"/>
</dbReference>
<proteinExistence type="predicted"/>
<comment type="caution">
    <text evidence="1">The sequence shown here is derived from an EMBL/GenBank/DDBJ whole genome shotgun (WGS) entry which is preliminary data.</text>
</comment>
<keyword evidence="1" id="KW-0240">DNA-directed RNA polymerase</keyword>
<keyword evidence="2" id="KW-1185">Reference proteome</keyword>
<evidence type="ECO:0000313" key="2">
    <source>
        <dbReference type="Proteomes" id="UP001597347"/>
    </source>
</evidence>
<reference evidence="2" key="1">
    <citation type="journal article" date="2019" name="Int. J. Syst. Evol. Microbiol.">
        <title>The Global Catalogue of Microorganisms (GCM) 10K type strain sequencing project: providing services to taxonomists for standard genome sequencing and annotation.</title>
        <authorList>
            <consortium name="The Broad Institute Genomics Platform"/>
            <consortium name="The Broad Institute Genome Sequencing Center for Infectious Disease"/>
            <person name="Wu L."/>
            <person name="Ma J."/>
        </authorList>
    </citation>
    <scope>NUCLEOTIDE SEQUENCE [LARGE SCALE GENOMIC DNA]</scope>
    <source>
        <strain evidence="2">CGMCC 1.12471</strain>
    </source>
</reference>
<sequence>MPSEFHRPVRVPSAHFEFVQGGEDPALLVRTAHETAQALVSRVRADPDPEVVERLVAFAEREGIDAVAELWSRASALSLPGALWRLYLLREMIRRDPQLTALAFDRGVQRLRSIDPVVAGAPTPAGPEELLAVADEILRGVFEGDLTVALDRAAAFCRVTAAGCTDLADDADAASPDRAATLTRRAARLARLADELSSCARLHSDGALD</sequence>
<dbReference type="GO" id="GO:0000428">
    <property type="term" value="C:DNA-directed RNA polymerase complex"/>
    <property type="evidence" value="ECO:0007669"/>
    <property type="project" value="UniProtKB-KW"/>
</dbReference>
<protein>
    <submittedName>
        <fullName evidence="1">DNA-directed RNA polymerase subunit beta</fullName>
    </submittedName>
</protein>
<gene>
    <name evidence="1" type="ORF">ACFSBI_07400</name>
</gene>
<accession>A0ABW4LE28</accession>